<keyword evidence="5" id="KW-1185">Reference proteome</keyword>
<dbReference type="GO" id="GO:0015979">
    <property type="term" value="P:photosynthesis"/>
    <property type="evidence" value="ECO:0007669"/>
    <property type="project" value="UniProtKB-KW"/>
</dbReference>
<reference evidence="4 5" key="1">
    <citation type="submission" date="2019-03" db="EMBL/GenBank/DDBJ databases">
        <title>Genomics of glacier-inhabiting Cryobacterium strains.</title>
        <authorList>
            <person name="Liu Q."/>
            <person name="Xin Y.-H."/>
        </authorList>
    </citation>
    <scope>NUCLEOTIDE SEQUENCE [LARGE SCALE GENOMIC DNA]</scope>
    <source>
        <strain evidence="4 5">Sr39</strain>
    </source>
</reference>
<dbReference type="AlphaFoldDB" id="A0A4R9AFU6"/>
<dbReference type="RefSeq" id="WP_134514392.1">
    <property type="nucleotide sequence ID" value="NZ_SOHJ01000008.1"/>
</dbReference>
<dbReference type="Pfam" id="PF13460">
    <property type="entry name" value="NAD_binding_10"/>
    <property type="match status" value="1"/>
</dbReference>
<proteinExistence type="predicted"/>
<gene>
    <name evidence="4" type="ORF">E3T39_08570</name>
</gene>
<name>A0A4R9AFU6_9MICO</name>
<dbReference type="SUPFAM" id="SSF51735">
    <property type="entry name" value="NAD(P)-binding Rossmann-fold domains"/>
    <property type="match status" value="1"/>
</dbReference>
<evidence type="ECO:0000313" key="4">
    <source>
        <dbReference type="EMBL" id="TFD60271.1"/>
    </source>
</evidence>
<sequence length="244" mass="26391">MNTVLLTGGTGTLGRAVAPRVVAEGHDLRILSRTASADSTRFLGDLATGAGLDRALRGVDTIIHCATNPRRGDRNLTQRLIDCAVRAEKPAHLIYISIVGVDQIPLGYYREKLATEQAIAASRLGYTVLRATQFHNLIWSIFRAQRRIPVVLAPSIRLQPIDVRDVATRLVAHVATGPAGQTPDIGGPEIFSAQRLALATLGSRRAILPLRLPGKTFSAFRAGYNLVPANRAGTRTFAQFLAER</sequence>
<accession>A0A4R9AFU6</accession>
<dbReference type="InterPro" id="IPR016040">
    <property type="entry name" value="NAD(P)-bd_dom"/>
</dbReference>
<dbReference type="InterPro" id="IPR044256">
    <property type="entry name" value="HCF244-like"/>
</dbReference>
<dbReference type="OrthoDB" id="9771302at2"/>
<dbReference type="GO" id="GO:0009523">
    <property type="term" value="C:photosystem II"/>
    <property type="evidence" value="ECO:0007669"/>
    <property type="project" value="UniProtKB-KW"/>
</dbReference>
<dbReference type="Proteomes" id="UP000298170">
    <property type="component" value="Unassembled WGS sequence"/>
</dbReference>
<evidence type="ECO:0000256" key="1">
    <source>
        <dbReference type="ARBA" id="ARBA00022531"/>
    </source>
</evidence>
<feature type="domain" description="NAD(P)-binding" evidence="3">
    <location>
        <begin position="8"/>
        <end position="136"/>
    </location>
</feature>
<dbReference type="PANTHER" id="PTHR47128:SF2">
    <property type="entry name" value="PROTEIN HIGH CHLOROPHYLL FLUORESCENCE PHENOTYPE 244, CHLOROPLASTIC"/>
    <property type="match status" value="1"/>
</dbReference>
<evidence type="ECO:0000313" key="5">
    <source>
        <dbReference type="Proteomes" id="UP000298170"/>
    </source>
</evidence>
<keyword evidence="2" id="KW-0604">Photosystem II</keyword>
<dbReference type="PANTHER" id="PTHR47128">
    <property type="match status" value="1"/>
</dbReference>
<keyword evidence="1" id="KW-0602">Photosynthesis</keyword>
<protein>
    <submittedName>
        <fullName evidence="4">SDR family oxidoreductase</fullName>
    </submittedName>
</protein>
<comment type="caution">
    <text evidence="4">The sequence shown here is derived from an EMBL/GenBank/DDBJ whole genome shotgun (WGS) entry which is preliminary data.</text>
</comment>
<dbReference type="InterPro" id="IPR036291">
    <property type="entry name" value="NAD(P)-bd_dom_sf"/>
</dbReference>
<evidence type="ECO:0000256" key="2">
    <source>
        <dbReference type="ARBA" id="ARBA00023276"/>
    </source>
</evidence>
<organism evidence="4 5">
    <name type="scientific">Cryobacterium suzukii</name>
    <dbReference type="NCBI Taxonomy" id="1259198"/>
    <lineage>
        <taxon>Bacteria</taxon>
        <taxon>Bacillati</taxon>
        <taxon>Actinomycetota</taxon>
        <taxon>Actinomycetes</taxon>
        <taxon>Micrococcales</taxon>
        <taxon>Microbacteriaceae</taxon>
        <taxon>Cryobacterium</taxon>
    </lineage>
</organism>
<dbReference type="Gene3D" id="3.40.50.720">
    <property type="entry name" value="NAD(P)-binding Rossmann-like Domain"/>
    <property type="match status" value="1"/>
</dbReference>
<evidence type="ECO:0000259" key="3">
    <source>
        <dbReference type="Pfam" id="PF13460"/>
    </source>
</evidence>
<dbReference type="EMBL" id="SOHJ01000008">
    <property type="protein sequence ID" value="TFD60271.1"/>
    <property type="molecule type" value="Genomic_DNA"/>
</dbReference>